<dbReference type="PROSITE" id="PS50893">
    <property type="entry name" value="ABC_TRANSPORTER_2"/>
    <property type="match status" value="1"/>
</dbReference>
<evidence type="ECO:0000313" key="6">
    <source>
        <dbReference type="EMBL" id="KEY62738.1"/>
    </source>
</evidence>
<dbReference type="Pfam" id="PF00005">
    <property type="entry name" value="ABC_tran"/>
    <property type="match status" value="1"/>
</dbReference>
<dbReference type="PROSITE" id="PS00211">
    <property type="entry name" value="ABC_TRANSPORTER_1"/>
    <property type="match status" value="1"/>
</dbReference>
<dbReference type="PATRIC" id="fig|1415168.3.peg.1210"/>
<evidence type="ECO:0000259" key="5">
    <source>
        <dbReference type="PROSITE" id="PS50893"/>
    </source>
</evidence>
<dbReference type="InterPro" id="IPR050763">
    <property type="entry name" value="ABC_transporter_ATP-binding"/>
</dbReference>
<organism evidence="6 7">
    <name type="scientific">Lactococcus cremoris subsp. cremoris GE214</name>
    <dbReference type="NCBI Taxonomy" id="1415168"/>
    <lineage>
        <taxon>Bacteria</taxon>
        <taxon>Bacillati</taxon>
        <taxon>Bacillota</taxon>
        <taxon>Bacilli</taxon>
        <taxon>Lactobacillales</taxon>
        <taxon>Streptococcaceae</taxon>
        <taxon>Lactococcus</taxon>
        <taxon>Lactococcus cremoris subsp. cremoris</taxon>
    </lineage>
</organism>
<keyword evidence="3" id="KW-0547">Nucleotide-binding</keyword>
<dbReference type="Proteomes" id="UP000028401">
    <property type="component" value="Unassembled WGS sequence"/>
</dbReference>
<dbReference type="InterPro" id="IPR003439">
    <property type="entry name" value="ABC_transporter-like_ATP-bd"/>
</dbReference>
<gene>
    <name evidence="6" type="ORF">U725_01131</name>
</gene>
<proteinExistence type="inferred from homology"/>
<dbReference type="GO" id="GO:0005524">
    <property type="term" value="F:ATP binding"/>
    <property type="evidence" value="ECO:0007669"/>
    <property type="project" value="UniProtKB-KW"/>
</dbReference>
<dbReference type="InterPro" id="IPR003593">
    <property type="entry name" value="AAA+_ATPase"/>
</dbReference>
<evidence type="ECO:0000313" key="7">
    <source>
        <dbReference type="Proteomes" id="UP000028401"/>
    </source>
</evidence>
<dbReference type="EMBL" id="AZSI01000024">
    <property type="protein sequence ID" value="KEY62738.1"/>
    <property type="molecule type" value="Genomic_DNA"/>
</dbReference>
<sequence length="326" mass="37062">MIEMRNVSKSFAVKEKGNGIFKRKNKIEKTVISDLNLKIPKGKIVGLLGMNGAGKTTTIKMLSTLLFPTSGYIYLDGKNVLENQNEIKNKINLISGGEKNLFWRLTGRENLEYFASLYGIDRKKTKQIIKETLEIVKLESAADVVVEKYSKGMKQRLQIAKGLINNPDYLFLDEPTLGLDVLIAKELREYILKLAKIENKGILLTSHYLHEVEELCDYIYILEEGQVRNEGTASQIISKLNKVIKTQISFEQRIPELYDTILSSKTVNNVNWIEEGTLEIISSEEIVPNILEIIGASNFKKIISITSIKPTLEDCLISEWEEKLEF</sequence>
<protein>
    <submittedName>
        <fullName evidence="6">ABC transporter, ATPase protein</fullName>
    </submittedName>
</protein>
<keyword evidence="2" id="KW-0813">Transport</keyword>
<dbReference type="PANTHER" id="PTHR42711">
    <property type="entry name" value="ABC TRANSPORTER ATP-BINDING PROTEIN"/>
    <property type="match status" value="1"/>
</dbReference>
<comment type="similarity">
    <text evidence="1">Belongs to the ABC transporter superfamily.</text>
</comment>
<dbReference type="SMART" id="SM00382">
    <property type="entry name" value="AAA"/>
    <property type="match status" value="1"/>
</dbReference>
<dbReference type="AlphaFoldDB" id="A0A084ABQ9"/>
<dbReference type="SUPFAM" id="SSF52540">
    <property type="entry name" value="P-loop containing nucleoside triphosphate hydrolases"/>
    <property type="match status" value="1"/>
</dbReference>
<evidence type="ECO:0000256" key="4">
    <source>
        <dbReference type="ARBA" id="ARBA00022840"/>
    </source>
</evidence>
<evidence type="ECO:0000256" key="1">
    <source>
        <dbReference type="ARBA" id="ARBA00005417"/>
    </source>
</evidence>
<dbReference type="Gene3D" id="3.40.50.300">
    <property type="entry name" value="P-loop containing nucleotide triphosphate hydrolases"/>
    <property type="match status" value="1"/>
</dbReference>
<accession>A0A084ABQ9</accession>
<dbReference type="GO" id="GO:0016887">
    <property type="term" value="F:ATP hydrolysis activity"/>
    <property type="evidence" value="ECO:0007669"/>
    <property type="project" value="InterPro"/>
</dbReference>
<evidence type="ECO:0000256" key="3">
    <source>
        <dbReference type="ARBA" id="ARBA00022741"/>
    </source>
</evidence>
<reference evidence="6 7" key="1">
    <citation type="submission" date="2014-06" db="EMBL/GenBank/DDBJ databases">
        <title>Draft genome sequence of the putrescine producing strain Lactococcus lactis subsp cremoris GE214.</title>
        <authorList>
            <person name="Ladero V."/>
            <person name="Linares D.M."/>
            <person name="del Rio B."/>
            <person name="Mayo B."/>
            <person name="Martin M.C."/>
            <person name="Fernandez M."/>
            <person name="Alvarez M.A."/>
        </authorList>
    </citation>
    <scope>NUCLEOTIDE SEQUENCE [LARGE SCALE GENOMIC DNA]</scope>
    <source>
        <strain evidence="6 7">GE214</strain>
    </source>
</reference>
<dbReference type="InterPro" id="IPR017871">
    <property type="entry name" value="ABC_transporter-like_CS"/>
</dbReference>
<evidence type="ECO:0000256" key="2">
    <source>
        <dbReference type="ARBA" id="ARBA00022448"/>
    </source>
</evidence>
<comment type="caution">
    <text evidence="6">The sequence shown here is derived from an EMBL/GenBank/DDBJ whole genome shotgun (WGS) entry which is preliminary data.</text>
</comment>
<dbReference type="PANTHER" id="PTHR42711:SF5">
    <property type="entry name" value="ABC TRANSPORTER ATP-BINDING PROTEIN NATA"/>
    <property type="match status" value="1"/>
</dbReference>
<dbReference type="InterPro" id="IPR027417">
    <property type="entry name" value="P-loop_NTPase"/>
</dbReference>
<keyword evidence="4" id="KW-0067">ATP-binding</keyword>
<name>A0A084ABQ9_LACLC</name>
<feature type="domain" description="ABC transporter" evidence="5">
    <location>
        <begin position="2"/>
        <end position="249"/>
    </location>
</feature>